<sequence length="185" mass="21711">MDFLSPYDLKTFFVPKKLKPNVVKIDIRHVTLSINQLVFIGNSIKICDFYNISVKNDDGIDASLAEIIQCLPNVEDFKLQCPRFSLRTSSTEFKKLCEILHLSKIKKFTLHHILGELDIEQFYEQFLKINKTVDVKLWFKSNISETYKQKLETIAYKILESKSDEFWPPIFYGTFCEKQQSDLLI</sequence>
<protein>
    <submittedName>
        <fullName evidence="2">Uncharacterized protein</fullName>
    </submittedName>
</protein>
<evidence type="ECO:0000313" key="1">
    <source>
        <dbReference type="Proteomes" id="UP000887578"/>
    </source>
</evidence>
<organism evidence="1 2">
    <name type="scientific">Panagrolaimus davidi</name>
    <dbReference type="NCBI Taxonomy" id="227884"/>
    <lineage>
        <taxon>Eukaryota</taxon>
        <taxon>Metazoa</taxon>
        <taxon>Ecdysozoa</taxon>
        <taxon>Nematoda</taxon>
        <taxon>Chromadorea</taxon>
        <taxon>Rhabditida</taxon>
        <taxon>Tylenchina</taxon>
        <taxon>Panagrolaimomorpha</taxon>
        <taxon>Panagrolaimoidea</taxon>
        <taxon>Panagrolaimidae</taxon>
        <taxon>Panagrolaimus</taxon>
    </lineage>
</organism>
<keyword evidence="1" id="KW-1185">Reference proteome</keyword>
<dbReference type="AlphaFoldDB" id="A0A914PBB7"/>
<accession>A0A914PBB7</accession>
<dbReference type="WBParaSite" id="PDA_v2.g12600.t1">
    <property type="protein sequence ID" value="PDA_v2.g12600.t1"/>
    <property type="gene ID" value="PDA_v2.g12600"/>
</dbReference>
<evidence type="ECO:0000313" key="2">
    <source>
        <dbReference type="WBParaSite" id="PDA_v2.g12600.t1"/>
    </source>
</evidence>
<proteinExistence type="predicted"/>
<reference evidence="2" key="1">
    <citation type="submission" date="2022-11" db="UniProtKB">
        <authorList>
            <consortium name="WormBaseParasite"/>
        </authorList>
    </citation>
    <scope>IDENTIFICATION</scope>
</reference>
<dbReference type="Proteomes" id="UP000887578">
    <property type="component" value="Unplaced"/>
</dbReference>
<name>A0A914PBB7_9BILA</name>